<comment type="caution">
    <text evidence="3">The sequence shown here is derived from an EMBL/GenBank/DDBJ whole genome shotgun (WGS) entry which is preliminary data.</text>
</comment>
<sequence length="325" mass="35189">MHETHQAQAIASTKMAENPTAAAAQTPGFAPLGEPTLRQIMLRPKWLAALFAVLLIAAGFASLAQWQMSHAIRLDQENFVATEEPQPLYQLSPPQEPVRELAAGHRVIVTGALDAASLQLISERRNDTELGYWVAGQLRTADAAAGQAVAVTEQNDNLAVAIGWAATEAEAATALQRLQQHLMVSAASGTQQATPLQLVGRYNPSEAPRPPLPASDGGELYTTLAPGQQLNLWANASGDTFPGYVVLDADNAYTATSGLLPIHSPAPEPVEKINWLNLFYAIEWVIFAGFAFYFWVRLCRDAHEKEHEILHLQALESANSATQKE</sequence>
<dbReference type="EMBL" id="JACIFD010000023">
    <property type="protein sequence ID" value="MBB4072240.1"/>
    <property type="molecule type" value="Genomic_DNA"/>
</dbReference>
<protein>
    <recommendedName>
        <fullName evidence="1">SURF1-like protein</fullName>
    </recommendedName>
</protein>
<keyword evidence="1" id="KW-0812">Transmembrane</keyword>
<dbReference type="PROSITE" id="PS50895">
    <property type="entry name" value="SURF1"/>
    <property type="match status" value="1"/>
</dbReference>
<keyword evidence="1" id="KW-1003">Cell membrane</keyword>
<evidence type="ECO:0000313" key="4">
    <source>
        <dbReference type="Proteomes" id="UP000571183"/>
    </source>
</evidence>
<keyword evidence="1" id="KW-1133">Transmembrane helix</keyword>
<dbReference type="InterPro" id="IPR002994">
    <property type="entry name" value="Surf1/Shy1"/>
</dbReference>
<reference evidence="3" key="1">
    <citation type="submission" date="2020-08" db="EMBL/GenBank/DDBJ databases">
        <title>Sequencing the genomes of 1000 actinobacteria strains.</title>
        <authorList>
            <person name="Klenk H.-P."/>
        </authorList>
    </citation>
    <scope>NUCLEOTIDE SEQUENCE [LARGE SCALE GENOMIC DNA]</scope>
    <source>
        <strain evidence="3">DSM 27064</strain>
    </source>
</reference>
<feature type="transmembrane region" description="Helical" evidence="1">
    <location>
        <begin position="46"/>
        <end position="66"/>
    </location>
</feature>
<dbReference type="GO" id="GO:0005886">
    <property type="term" value="C:plasma membrane"/>
    <property type="evidence" value="ECO:0007669"/>
    <property type="project" value="UniProtKB-SubCell"/>
</dbReference>
<comment type="similarity">
    <text evidence="1">Belongs to the SURF1 family.</text>
</comment>
<accession>A0A840DHM9</accession>
<proteinExistence type="inferred from homology"/>
<name>A0A840DHM9_9MICO</name>
<dbReference type="Pfam" id="PF02104">
    <property type="entry name" value="SURF1"/>
    <property type="match status" value="1"/>
</dbReference>
<feature type="transmembrane region" description="Helical" evidence="1">
    <location>
        <begin position="275"/>
        <end position="296"/>
    </location>
</feature>
<keyword evidence="1" id="KW-0472">Membrane</keyword>
<evidence type="ECO:0000256" key="2">
    <source>
        <dbReference type="SAM" id="MobiDB-lite"/>
    </source>
</evidence>
<evidence type="ECO:0000256" key="1">
    <source>
        <dbReference type="RuleBase" id="RU363076"/>
    </source>
</evidence>
<organism evidence="3 4">
    <name type="scientific">Canibacter oris</name>
    <dbReference type="NCBI Taxonomy" id="1365628"/>
    <lineage>
        <taxon>Bacteria</taxon>
        <taxon>Bacillati</taxon>
        <taxon>Actinomycetota</taxon>
        <taxon>Actinomycetes</taxon>
        <taxon>Micrococcales</taxon>
        <taxon>Microbacteriaceae</taxon>
        <taxon>Canibacter</taxon>
    </lineage>
</organism>
<feature type="compositionally biased region" description="Polar residues" evidence="2">
    <location>
        <begin position="1"/>
        <end position="11"/>
    </location>
</feature>
<feature type="region of interest" description="Disordered" evidence="2">
    <location>
        <begin position="1"/>
        <end position="29"/>
    </location>
</feature>
<keyword evidence="4" id="KW-1185">Reference proteome</keyword>
<dbReference type="Proteomes" id="UP000571183">
    <property type="component" value="Unassembled WGS sequence"/>
</dbReference>
<gene>
    <name evidence="3" type="ORF">F5897_001570</name>
</gene>
<dbReference type="RefSeq" id="WP_183305089.1">
    <property type="nucleotide sequence ID" value="NZ_JACIFD010000023.1"/>
</dbReference>
<comment type="subcellular location">
    <subcellularLocation>
        <location evidence="1">Cell membrane</location>
        <topology evidence="1">Multi-pass membrane protein</topology>
    </subcellularLocation>
</comment>
<evidence type="ECO:0000313" key="3">
    <source>
        <dbReference type="EMBL" id="MBB4072240.1"/>
    </source>
</evidence>
<dbReference type="AlphaFoldDB" id="A0A840DHM9"/>